<dbReference type="EMBL" id="QGKY02001925">
    <property type="protein sequence ID" value="KAF2549178.1"/>
    <property type="molecule type" value="Genomic_DNA"/>
</dbReference>
<protein>
    <submittedName>
        <fullName evidence="1">Uncharacterized protein</fullName>
    </submittedName>
</protein>
<organism evidence="1">
    <name type="scientific">Brassica cretica</name>
    <name type="common">Mustard</name>
    <dbReference type="NCBI Taxonomy" id="69181"/>
    <lineage>
        <taxon>Eukaryota</taxon>
        <taxon>Viridiplantae</taxon>
        <taxon>Streptophyta</taxon>
        <taxon>Embryophyta</taxon>
        <taxon>Tracheophyta</taxon>
        <taxon>Spermatophyta</taxon>
        <taxon>Magnoliopsida</taxon>
        <taxon>eudicotyledons</taxon>
        <taxon>Gunneridae</taxon>
        <taxon>Pentapetalae</taxon>
        <taxon>rosids</taxon>
        <taxon>malvids</taxon>
        <taxon>Brassicales</taxon>
        <taxon>Brassicaceae</taxon>
        <taxon>Brassiceae</taxon>
        <taxon>Brassica</taxon>
    </lineage>
</organism>
<gene>
    <name evidence="1" type="ORF">F2Q70_00020294</name>
</gene>
<reference evidence="1" key="1">
    <citation type="submission" date="2019-12" db="EMBL/GenBank/DDBJ databases">
        <title>Genome sequencing and annotation of Brassica cretica.</title>
        <authorList>
            <person name="Studholme D.J."/>
            <person name="Sarris P.F."/>
        </authorList>
    </citation>
    <scope>NUCLEOTIDE SEQUENCE</scope>
    <source>
        <strain evidence="1">PFS-102/07</strain>
        <tissue evidence="1">Leaf</tissue>
    </source>
</reference>
<name>A0A8S9GYD1_BRACR</name>
<accession>A0A8S9GYD1</accession>
<evidence type="ECO:0000313" key="1">
    <source>
        <dbReference type="EMBL" id="KAF2549178.1"/>
    </source>
</evidence>
<comment type="caution">
    <text evidence="1">The sequence shown here is derived from an EMBL/GenBank/DDBJ whole genome shotgun (WGS) entry which is preliminary data.</text>
</comment>
<proteinExistence type="predicted"/>
<sequence>MSLNLSSGWRDGLLRRGACAGYGKLVSNACLMKNQDVAKKQDVDDEMLISYQAMLSNEWWLLGILLPRIQEESDSSHHQLPHMSSENYKTLNYKNLVLRSALLVPASLKRPVLVVKLKKVKLLQRQGRKKSPEKLLSRRLCRASTPSVGKPQSCPHLCRTRTSLEQTVSNTNPTNPSLLSQLPLMKRLQSSFLFCSSKSRARDLRGIDYRALLHSLPSTCRGGTMMLQSQRESCSCRERRCWSSLLTELKSRFTVASFKAENFRIHDSR</sequence>
<dbReference type="AlphaFoldDB" id="A0A8S9GYD1"/>